<evidence type="ECO:0000256" key="3">
    <source>
        <dbReference type="ARBA" id="ARBA00022989"/>
    </source>
</evidence>
<feature type="transmembrane region" description="Helical" evidence="5">
    <location>
        <begin position="101"/>
        <end position="126"/>
    </location>
</feature>
<keyword evidence="4 5" id="KW-0472">Membrane</keyword>
<protein>
    <submittedName>
        <fullName evidence="7">ABC transporter permease</fullName>
    </submittedName>
</protein>
<dbReference type="GO" id="GO:0043190">
    <property type="term" value="C:ATP-binding cassette (ABC) transporter complex"/>
    <property type="evidence" value="ECO:0007669"/>
    <property type="project" value="InterPro"/>
</dbReference>
<dbReference type="AlphaFoldDB" id="A0A8T5URG1"/>
<name>A0A8T5URG1_9EURY</name>
<dbReference type="PRINTS" id="PR00164">
    <property type="entry name" value="ABC2TRNSPORT"/>
</dbReference>
<dbReference type="PANTHER" id="PTHR43229:SF2">
    <property type="entry name" value="NODULATION PROTEIN J"/>
    <property type="match status" value="1"/>
</dbReference>
<dbReference type="InterPro" id="IPR013525">
    <property type="entry name" value="ABC2_TM"/>
</dbReference>
<dbReference type="NCBIfam" id="TIGR01247">
    <property type="entry name" value="drrB"/>
    <property type="match status" value="1"/>
</dbReference>
<evidence type="ECO:0000313" key="7">
    <source>
        <dbReference type="EMBL" id="MBZ2166612.1"/>
    </source>
</evidence>
<feature type="transmembrane region" description="Helical" evidence="5">
    <location>
        <begin position="57"/>
        <end position="80"/>
    </location>
</feature>
<feature type="transmembrane region" description="Helical" evidence="5">
    <location>
        <begin position="169"/>
        <end position="188"/>
    </location>
</feature>
<keyword evidence="2 5" id="KW-0812">Transmembrane</keyword>
<organism evidence="7 8">
    <name type="scientific">Methanobacterium spitsbergense</name>
    <dbReference type="NCBI Taxonomy" id="2874285"/>
    <lineage>
        <taxon>Archaea</taxon>
        <taxon>Methanobacteriati</taxon>
        <taxon>Methanobacteriota</taxon>
        <taxon>Methanomada group</taxon>
        <taxon>Methanobacteria</taxon>
        <taxon>Methanobacteriales</taxon>
        <taxon>Methanobacteriaceae</taxon>
        <taxon>Methanobacterium</taxon>
    </lineage>
</organism>
<evidence type="ECO:0000259" key="6">
    <source>
        <dbReference type="PROSITE" id="PS51012"/>
    </source>
</evidence>
<keyword evidence="3 5" id="KW-1133">Transmembrane helix</keyword>
<evidence type="ECO:0000256" key="1">
    <source>
        <dbReference type="ARBA" id="ARBA00004141"/>
    </source>
</evidence>
<dbReference type="Proteomes" id="UP000825933">
    <property type="component" value="Unassembled WGS sequence"/>
</dbReference>
<feature type="transmembrane region" description="Helical" evidence="5">
    <location>
        <begin position="132"/>
        <end position="157"/>
    </location>
</feature>
<dbReference type="Pfam" id="PF01061">
    <property type="entry name" value="ABC2_membrane"/>
    <property type="match status" value="1"/>
</dbReference>
<comment type="caution">
    <text evidence="7">The sequence shown here is derived from an EMBL/GenBank/DDBJ whole genome shotgun (WGS) entry which is preliminary data.</text>
</comment>
<dbReference type="EMBL" id="JAIOUQ010000013">
    <property type="protein sequence ID" value="MBZ2166612.1"/>
    <property type="molecule type" value="Genomic_DNA"/>
</dbReference>
<sequence>MSELRGINALWRRELKRFIRDRSRLISSVITPVLWLVIFGGGLGTTLSTAGFNYTQFLLPGIIAQTLLFTSIFLGISVIWDRQFGFMKEILVAPIGRISIFAGKMFGVATAAIIQGIIVIVLGTIIGVPLTFIAVGLAIPLMIIITIGLTCIGLIIASLMNSLESFGTIVTFVNLPMFFLSGALFPLTNLPTWIKWAFYINPLTYGVDALRTVMISGWHSFIPLYYDILIICIFDVAVVIIGTYLFSKRQ</sequence>
<accession>A0A8T5URG1</accession>
<evidence type="ECO:0000256" key="5">
    <source>
        <dbReference type="SAM" id="Phobius"/>
    </source>
</evidence>
<reference evidence="8" key="1">
    <citation type="journal article" date="2022" name="Microbiol. Resour. Announc.">
        <title>Draft Genome Sequence of a Methanogenic Archaeon from West Spitsbergen Permafrost.</title>
        <authorList>
            <person name="Trubitsyn V."/>
            <person name="Rivkina E."/>
            <person name="Shcherbakova V."/>
        </authorList>
    </citation>
    <scope>NUCLEOTIDE SEQUENCE [LARGE SCALE GENOMIC DNA]</scope>
    <source>
        <strain evidence="8">VT</strain>
    </source>
</reference>
<dbReference type="PANTHER" id="PTHR43229">
    <property type="entry name" value="NODULATION PROTEIN J"/>
    <property type="match status" value="1"/>
</dbReference>
<evidence type="ECO:0000313" key="8">
    <source>
        <dbReference type="Proteomes" id="UP000825933"/>
    </source>
</evidence>
<dbReference type="InterPro" id="IPR000412">
    <property type="entry name" value="ABC_2_transport"/>
</dbReference>
<feature type="transmembrane region" description="Helical" evidence="5">
    <location>
        <begin position="224"/>
        <end position="246"/>
    </location>
</feature>
<feature type="domain" description="ABC transmembrane type-2" evidence="6">
    <location>
        <begin position="23"/>
        <end position="249"/>
    </location>
</feature>
<dbReference type="InterPro" id="IPR051784">
    <property type="entry name" value="Nod_factor_ABC_transporter"/>
</dbReference>
<dbReference type="GO" id="GO:0140359">
    <property type="term" value="F:ABC-type transporter activity"/>
    <property type="evidence" value="ECO:0007669"/>
    <property type="project" value="InterPro"/>
</dbReference>
<evidence type="ECO:0000256" key="2">
    <source>
        <dbReference type="ARBA" id="ARBA00022692"/>
    </source>
</evidence>
<dbReference type="PROSITE" id="PS51012">
    <property type="entry name" value="ABC_TM2"/>
    <property type="match status" value="1"/>
</dbReference>
<proteinExistence type="predicted"/>
<dbReference type="InterPro" id="IPR005942">
    <property type="entry name" value="Daunbcin-R_ABC-transpt"/>
</dbReference>
<gene>
    <name evidence="7" type="ORF">K8N75_11240</name>
</gene>
<keyword evidence="8" id="KW-1185">Reference proteome</keyword>
<dbReference type="PIRSF" id="PIRSF006648">
    <property type="entry name" value="DrrB"/>
    <property type="match status" value="1"/>
</dbReference>
<dbReference type="InterPro" id="IPR047817">
    <property type="entry name" value="ABC2_TM_bact-type"/>
</dbReference>
<feature type="transmembrane region" description="Helical" evidence="5">
    <location>
        <begin position="25"/>
        <end position="45"/>
    </location>
</feature>
<comment type="subcellular location">
    <subcellularLocation>
        <location evidence="1">Membrane</location>
        <topology evidence="1">Multi-pass membrane protein</topology>
    </subcellularLocation>
</comment>
<evidence type="ECO:0000256" key="4">
    <source>
        <dbReference type="ARBA" id="ARBA00023136"/>
    </source>
</evidence>